<organism evidence="2 3">
    <name type="scientific">Amycolatopsis acidiphila</name>
    <dbReference type="NCBI Taxonomy" id="715473"/>
    <lineage>
        <taxon>Bacteria</taxon>
        <taxon>Bacillati</taxon>
        <taxon>Actinomycetota</taxon>
        <taxon>Actinomycetes</taxon>
        <taxon>Pseudonocardiales</taxon>
        <taxon>Pseudonocardiaceae</taxon>
        <taxon>Amycolatopsis</taxon>
    </lineage>
</organism>
<reference evidence="2 3" key="1">
    <citation type="submission" date="2019-07" db="EMBL/GenBank/DDBJ databases">
        <title>New species of Amycolatopsis and Streptomyces.</title>
        <authorList>
            <person name="Duangmal K."/>
            <person name="Teo W.F.A."/>
            <person name="Lipun K."/>
        </authorList>
    </citation>
    <scope>NUCLEOTIDE SEQUENCE [LARGE SCALE GENOMIC DNA]</scope>
    <source>
        <strain evidence="2 3">JCM 30562</strain>
    </source>
</reference>
<dbReference type="InterPro" id="IPR052512">
    <property type="entry name" value="4CMD/NDH-1_regulator"/>
</dbReference>
<dbReference type="AlphaFoldDB" id="A0A557ZZW1"/>
<sequence>MTDDREKGIQLVREMIPVAAADVEGGMPAGAFAGELSELSLVNVFGRLWTREGLDRRSRSLVTLGILIALGSTEELKIHFSIALQNGLTREELEEVIYHATGYVGFPAANTARVVGSEVFDEQD</sequence>
<dbReference type="SUPFAM" id="SSF69118">
    <property type="entry name" value="AhpD-like"/>
    <property type="match status" value="1"/>
</dbReference>
<comment type="caution">
    <text evidence="2">The sequence shown here is derived from an EMBL/GenBank/DDBJ whole genome shotgun (WGS) entry which is preliminary data.</text>
</comment>
<gene>
    <name evidence="2" type="ORF">FNH06_31110</name>
</gene>
<evidence type="ECO:0000313" key="2">
    <source>
        <dbReference type="EMBL" id="TVT17536.1"/>
    </source>
</evidence>
<dbReference type="Gene3D" id="1.20.1290.10">
    <property type="entry name" value="AhpD-like"/>
    <property type="match status" value="1"/>
</dbReference>
<evidence type="ECO:0000313" key="3">
    <source>
        <dbReference type="Proteomes" id="UP000318578"/>
    </source>
</evidence>
<dbReference type="InterPro" id="IPR029032">
    <property type="entry name" value="AhpD-like"/>
</dbReference>
<proteinExistence type="predicted"/>
<dbReference type="RefSeq" id="WP_144643510.1">
    <property type="nucleotide sequence ID" value="NZ_BNAX01000029.1"/>
</dbReference>
<name>A0A557ZZW1_9PSEU</name>
<dbReference type="OrthoDB" id="9802489at2"/>
<accession>A0A557ZZW1</accession>
<dbReference type="Proteomes" id="UP000318578">
    <property type="component" value="Unassembled WGS sequence"/>
</dbReference>
<keyword evidence="3" id="KW-1185">Reference proteome</keyword>
<dbReference type="InterPro" id="IPR003779">
    <property type="entry name" value="CMD-like"/>
</dbReference>
<protein>
    <submittedName>
        <fullName evidence="2">Carboxymuconolactone decarboxylase family protein</fullName>
    </submittedName>
</protein>
<evidence type="ECO:0000259" key="1">
    <source>
        <dbReference type="Pfam" id="PF02627"/>
    </source>
</evidence>
<dbReference type="PANTHER" id="PTHR33570">
    <property type="entry name" value="4-CARBOXYMUCONOLACTONE DECARBOXYLASE FAMILY PROTEIN"/>
    <property type="match status" value="1"/>
</dbReference>
<dbReference type="GO" id="GO:0051920">
    <property type="term" value="F:peroxiredoxin activity"/>
    <property type="evidence" value="ECO:0007669"/>
    <property type="project" value="InterPro"/>
</dbReference>
<feature type="domain" description="Carboxymuconolactone decarboxylase-like" evidence="1">
    <location>
        <begin position="45"/>
        <end position="113"/>
    </location>
</feature>
<dbReference type="Pfam" id="PF02627">
    <property type="entry name" value="CMD"/>
    <property type="match status" value="1"/>
</dbReference>
<dbReference type="PANTHER" id="PTHR33570:SF2">
    <property type="entry name" value="CARBOXYMUCONOLACTONE DECARBOXYLASE-LIKE DOMAIN-CONTAINING PROTEIN"/>
    <property type="match status" value="1"/>
</dbReference>
<dbReference type="EMBL" id="VJZA01000077">
    <property type="protein sequence ID" value="TVT17536.1"/>
    <property type="molecule type" value="Genomic_DNA"/>
</dbReference>